<dbReference type="SUPFAM" id="SSF51445">
    <property type="entry name" value="(Trans)glycosidases"/>
    <property type="match status" value="1"/>
</dbReference>
<dbReference type="PANTHER" id="PTHR42721:SF3">
    <property type="entry name" value="BETA-D-XYLOSIDASE 5-RELATED"/>
    <property type="match status" value="1"/>
</dbReference>
<evidence type="ECO:0000259" key="5">
    <source>
        <dbReference type="SMART" id="SM01217"/>
    </source>
</evidence>
<dbReference type="Pfam" id="PF01915">
    <property type="entry name" value="Glyco_hydro_3_C"/>
    <property type="match status" value="1"/>
</dbReference>
<comment type="similarity">
    <text evidence="1 4">Belongs to the glycosyl hydrolase 3 family.</text>
</comment>
<evidence type="ECO:0000256" key="1">
    <source>
        <dbReference type="ARBA" id="ARBA00005336"/>
    </source>
</evidence>
<dbReference type="Pfam" id="PF14310">
    <property type="entry name" value="Fn3-like"/>
    <property type="match status" value="1"/>
</dbReference>
<dbReference type="Gene3D" id="2.60.120.380">
    <property type="match status" value="1"/>
</dbReference>
<dbReference type="InterPro" id="IPR013783">
    <property type="entry name" value="Ig-like_fold"/>
</dbReference>
<dbReference type="InterPro" id="IPR001764">
    <property type="entry name" value="Glyco_hydro_3_N"/>
</dbReference>
<evidence type="ECO:0000313" key="7">
    <source>
        <dbReference type="Proteomes" id="UP000435187"/>
    </source>
</evidence>
<dbReference type="InterPro" id="IPR026891">
    <property type="entry name" value="Fn3-like"/>
</dbReference>
<keyword evidence="3 4" id="KW-0378">Hydrolase</keyword>
<proteinExistence type="inferred from homology"/>
<dbReference type="SMART" id="SM01217">
    <property type="entry name" value="Fn3_like"/>
    <property type="match status" value="1"/>
</dbReference>
<dbReference type="GO" id="GO:0046556">
    <property type="term" value="F:alpha-L-arabinofuranosidase activity"/>
    <property type="evidence" value="ECO:0007669"/>
    <property type="project" value="TreeGrafter"/>
</dbReference>
<dbReference type="RefSeq" id="WP_153834319.1">
    <property type="nucleotide sequence ID" value="NZ_JBHUMW010000058.1"/>
</dbReference>
<dbReference type="EMBL" id="WJEE01000005">
    <property type="protein sequence ID" value="MRI65488.1"/>
    <property type="molecule type" value="Genomic_DNA"/>
</dbReference>
<dbReference type="Gene3D" id="3.40.50.1700">
    <property type="entry name" value="Glycoside hydrolase family 3 C-terminal domain"/>
    <property type="match status" value="1"/>
</dbReference>
<dbReference type="SUPFAM" id="SSF52279">
    <property type="entry name" value="Beta-D-glucan exohydrolase, C-terminal domain"/>
    <property type="match status" value="1"/>
</dbReference>
<dbReference type="PRINTS" id="PR00133">
    <property type="entry name" value="GLHYDRLASE3"/>
</dbReference>
<evidence type="ECO:0000313" key="6">
    <source>
        <dbReference type="EMBL" id="MRI65488.1"/>
    </source>
</evidence>
<accession>A0A6N7QTY6</accession>
<dbReference type="CDD" id="cd23343">
    <property type="entry name" value="beta-trefoil_FSCN_BglX-like"/>
    <property type="match status" value="1"/>
</dbReference>
<dbReference type="GO" id="GO:0009044">
    <property type="term" value="F:xylan 1,4-beta-xylosidase activity"/>
    <property type="evidence" value="ECO:0007669"/>
    <property type="project" value="InterPro"/>
</dbReference>
<keyword evidence="4" id="KW-0326">Glycosidase</keyword>
<dbReference type="InterPro" id="IPR036962">
    <property type="entry name" value="Glyco_hydro_3_N_sf"/>
</dbReference>
<feature type="domain" description="Fibronectin type III-like" evidence="5">
    <location>
        <begin position="724"/>
        <end position="794"/>
    </location>
</feature>
<name>A0A6N7QTY6_9BACI</name>
<dbReference type="Pfam" id="PF00933">
    <property type="entry name" value="Glyco_hydro_3"/>
    <property type="match status" value="1"/>
</dbReference>
<evidence type="ECO:0000256" key="4">
    <source>
        <dbReference type="RuleBase" id="RU361161"/>
    </source>
</evidence>
<dbReference type="GO" id="GO:0031222">
    <property type="term" value="P:arabinan catabolic process"/>
    <property type="evidence" value="ECO:0007669"/>
    <property type="project" value="TreeGrafter"/>
</dbReference>
<reference evidence="6 7" key="1">
    <citation type="submission" date="2019-10" db="EMBL/GenBank/DDBJ databases">
        <title>Gracilibacillus salitolerans sp. nov., a moderate halophile isolated from a saline soil in northwest China.</title>
        <authorList>
            <person name="Gan L."/>
        </authorList>
    </citation>
    <scope>NUCLEOTIDE SEQUENCE [LARGE SCALE GENOMIC DNA]</scope>
    <source>
        <strain evidence="6 7">TP2-8</strain>
    </source>
</reference>
<keyword evidence="2" id="KW-0732">Signal</keyword>
<protein>
    <submittedName>
        <fullName evidence="6">Beta-glucosidase</fullName>
    </submittedName>
</protein>
<dbReference type="InterPro" id="IPR044993">
    <property type="entry name" value="BXL"/>
</dbReference>
<keyword evidence="7" id="KW-1185">Reference proteome</keyword>
<comment type="caution">
    <text evidence="6">The sequence shown here is derived from an EMBL/GenBank/DDBJ whole genome shotgun (WGS) entry which is preliminary data.</text>
</comment>
<dbReference type="InterPro" id="IPR019800">
    <property type="entry name" value="Glyco_hydro_3_AS"/>
</dbReference>
<dbReference type="PANTHER" id="PTHR42721">
    <property type="entry name" value="SUGAR HYDROLASE-RELATED"/>
    <property type="match status" value="1"/>
</dbReference>
<dbReference type="InterPro" id="IPR002772">
    <property type="entry name" value="Glyco_hydro_3_C"/>
</dbReference>
<evidence type="ECO:0000256" key="2">
    <source>
        <dbReference type="ARBA" id="ARBA00022729"/>
    </source>
</evidence>
<sequence length="931" mass="105290">MSLIEKIQSPSLSLEQRLTTLMEALTLEEKISLLSTSQSAIPRLGIKEYAVGGEAAHGVVDREGGKATVFPQPIGLSSTWNKALMHQVGSAIGDEARVFYQLQNEKTGLTLWAPTIDMERDPRWGRTEEAYGEDPYLTGQLSKELIKGMQGDDPFYVKLVAAPKHFYGNNNEKGREDTSNSIDLRNRKEYYLKAFEPAFKEAKALSMMTAYNGVNGIPCMQIHEIEEIVRDEWNMDGFIVSDGGALTLNVDEYQYYHTFEEALADALIKGIDCFVDRKEIVEEAARNALDRELIQPDDIDRAIRRMLRVRFRLGHFDHDPSQNPYHNIPLDVMCSKEHGKLARKATDESIVLLKNDQQFLPLQKNKLKKLAVIGPTANDVFRDWYTGYPPYKVTPLAGIENYLSDVDITYHDGFDRIIWQPNESSNHVGLNEENQWVVMGYDEESAVLVDEDWGNGWHVFKSVKTNRYLTQTDKASTFSATKDEVFDWFNREKISVQTNGQDLYSLSSWNGYPLTIAEGNVVVNETEHTLFKKKIIENGIQKAADQAKESDVAIVYVGNHPMINGKETEDREDIKLADYQQRLVQAVYQANPNMILVVTASYPFAINWEQDNIPAILYSSHGSQELGNSLAATIFGENNPSGKLSMTWYRSADQLPDITDYDIRKGKRTYQYADSNILYPFGHGLSYGTVTYQDITVDKLKIAKNEELSISLTLKNESNFTQAEVVQVYATITEGYYSKANKQLVAFEKVLLVPDEERRVTLSIDSDQLQVFDVRTNQFVLEQGTVRFLIGQSSEQFVFTSDPIAVEGEVITERSLAETTPAENYDDYENITLTKGEMEKPCVTAEQQGWILFQNVQSKPNAKLKVRVKGAAGQIHVFFNDREASPVAVKSIDSNQWTDEIIELDLAHSDPITMILEIDHLSIQSVQLVEG</sequence>
<dbReference type="Gene3D" id="2.60.40.10">
    <property type="entry name" value="Immunoglobulins"/>
    <property type="match status" value="1"/>
</dbReference>
<dbReference type="PROSITE" id="PS00775">
    <property type="entry name" value="GLYCOSYL_HYDROL_F3"/>
    <property type="match status" value="1"/>
</dbReference>
<dbReference type="GO" id="GO:0045493">
    <property type="term" value="P:xylan catabolic process"/>
    <property type="evidence" value="ECO:0007669"/>
    <property type="project" value="InterPro"/>
</dbReference>
<dbReference type="InterPro" id="IPR017853">
    <property type="entry name" value="GH"/>
</dbReference>
<evidence type="ECO:0000256" key="3">
    <source>
        <dbReference type="ARBA" id="ARBA00022801"/>
    </source>
</evidence>
<dbReference type="InterPro" id="IPR036881">
    <property type="entry name" value="Glyco_hydro_3_C_sf"/>
</dbReference>
<dbReference type="Proteomes" id="UP000435187">
    <property type="component" value="Unassembled WGS sequence"/>
</dbReference>
<organism evidence="6 7">
    <name type="scientific">Gracilibacillus thailandensis</name>
    <dbReference type="NCBI Taxonomy" id="563735"/>
    <lineage>
        <taxon>Bacteria</taxon>
        <taxon>Bacillati</taxon>
        <taxon>Bacillota</taxon>
        <taxon>Bacilli</taxon>
        <taxon>Bacillales</taxon>
        <taxon>Bacillaceae</taxon>
        <taxon>Gracilibacillus</taxon>
    </lineage>
</organism>
<dbReference type="Gene3D" id="3.20.20.300">
    <property type="entry name" value="Glycoside hydrolase, family 3, N-terminal domain"/>
    <property type="match status" value="1"/>
</dbReference>
<gene>
    <name evidence="6" type="ORF">GH885_03890</name>
</gene>
<dbReference type="AlphaFoldDB" id="A0A6N7QTY6"/>